<evidence type="ECO:0000313" key="2">
    <source>
        <dbReference type="EMBL" id="KIJ63000.1"/>
    </source>
</evidence>
<gene>
    <name evidence="2" type="ORF">HYDPIDRAFT_113493</name>
</gene>
<reference evidence="2 3" key="1">
    <citation type="submission" date="2014-04" db="EMBL/GenBank/DDBJ databases">
        <title>Evolutionary Origins and Diversification of the Mycorrhizal Mutualists.</title>
        <authorList>
            <consortium name="DOE Joint Genome Institute"/>
            <consortium name="Mycorrhizal Genomics Consortium"/>
            <person name="Kohler A."/>
            <person name="Kuo A."/>
            <person name="Nagy L.G."/>
            <person name="Floudas D."/>
            <person name="Copeland A."/>
            <person name="Barry K.W."/>
            <person name="Cichocki N."/>
            <person name="Veneault-Fourrey C."/>
            <person name="LaButti K."/>
            <person name="Lindquist E.A."/>
            <person name="Lipzen A."/>
            <person name="Lundell T."/>
            <person name="Morin E."/>
            <person name="Murat C."/>
            <person name="Riley R."/>
            <person name="Ohm R."/>
            <person name="Sun H."/>
            <person name="Tunlid A."/>
            <person name="Henrissat B."/>
            <person name="Grigoriev I.V."/>
            <person name="Hibbett D.S."/>
            <person name="Martin F."/>
        </authorList>
    </citation>
    <scope>NUCLEOTIDE SEQUENCE [LARGE SCALE GENOMIC DNA]</scope>
    <source>
        <strain evidence="2 3">MD-312</strain>
    </source>
</reference>
<accession>A0A0C9VXM0</accession>
<dbReference type="AlphaFoldDB" id="A0A0C9VXM0"/>
<feature type="region of interest" description="Disordered" evidence="1">
    <location>
        <begin position="1"/>
        <end position="37"/>
    </location>
</feature>
<dbReference type="HOGENOM" id="CLU_165184_1_0_1"/>
<dbReference type="OrthoDB" id="5346979at2759"/>
<sequence length="91" mass="10175">MPVLSAQIHRRLTPEDSLPHTPLYSAESAPRPGTAQTDYTIREGMTVFDHEAAEERLGDAFDRGGFNAWAEAAMREMEAEAEVERVKRSQS</sequence>
<dbReference type="Proteomes" id="UP000053820">
    <property type="component" value="Unassembled WGS sequence"/>
</dbReference>
<dbReference type="EMBL" id="KN839852">
    <property type="protein sequence ID" value="KIJ63000.1"/>
    <property type="molecule type" value="Genomic_DNA"/>
</dbReference>
<evidence type="ECO:0000313" key="3">
    <source>
        <dbReference type="Proteomes" id="UP000053820"/>
    </source>
</evidence>
<proteinExistence type="predicted"/>
<organism evidence="2 3">
    <name type="scientific">Hydnomerulius pinastri MD-312</name>
    <dbReference type="NCBI Taxonomy" id="994086"/>
    <lineage>
        <taxon>Eukaryota</taxon>
        <taxon>Fungi</taxon>
        <taxon>Dikarya</taxon>
        <taxon>Basidiomycota</taxon>
        <taxon>Agaricomycotina</taxon>
        <taxon>Agaricomycetes</taxon>
        <taxon>Agaricomycetidae</taxon>
        <taxon>Boletales</taxon>
        <taxon>Boletales incertae sedis</taxon>
        <taxon>Leucogyrophana</taxon>
    </lineage>
</organism>
<keyword evidence="3" id="KW-1185">Reference proteome</keyword>
<name>A0A0C9VXM0_9AGAM</name>
<evidence type="ECO:0000256" key="1">
    <source>
        <dbReference type="SAM" id="MobiDB-lite"/>
    </source>
</evidence>
<protein>
    <submittedName>
        <fullName evidence="2">Uncharacterized protein</fullName>
    </submittedName>
</protein>